<dbReference type="EMBL" id="CP017305">
    <property type="protein sequence ID" value="AOS83706.1"/>
    <property type="molecule type" value="Genomic_DNA"/>
</dbReference>
<dbReference type="FunFam" id="3.40.630.10:FF:000018">
    <property type="entry name" value="Aminoacyl-histidine dipeptidase PepD"/>
    <property type="match status" value="1"/>
</dbReference>
<dbReference type="PRINTS" id="PR00934">
    <property type="entry name" value="XHISDIPTASE"/>
</dbReference>
<comment type="cofactor">
    <cofactor evidence="1">
        <name>Co(2+)</name>
        <dbReference type="ChEBI" id="CHEBI:48828"/>
    </cofactor>
</comment>
<keyword evidence="20" id="KW-1185">Reference proteome</keyword>
<dbReference type="KEGG" id="clz:BIU88_05815"/>
<evidence type="ECO:0000256" key="2">
    <source>
        <dbReference type="ARBA" id="ARBA00001947"/>
    </source>
</evidence>
<feature type="domain" description="Peptidase M20 dimerisation" evidence="18">
    <location>
        <begin position="210"/>
        <end position="289"/>
    </location>
</feature>
<dbReference type="AlphaFoldDB" id="A0A1D8CXP5"/>
<dbReference type="InterPro" id="IPR001160">
    <property type="entry name" value="Peptidase_M20C"/>
</dbReference>
<dbReference type="Gene3D" id="3.40.630.10">
    <property type="entry name" value="Zn peptidases"/>
    <property type="match status" value="2"/>
</dbReference>
<evidence type="ECO:0000313" key="20">
    <source>
        <dbReference type="Proteomes" id="UP000095185"/>
    </source>
</evidence>
<comment type="cofactor">
    <cofactor evidence="2">
        <name>Zn(2+)</name>
        <dbReference type="ChEBI" id="CHEBI:29105"/>
    </cofactor>
</comment>
<dbReference type="GO" id="GO:0070573">
    <property type="term" value="F:metallodipeptidase activity"/>
    <property type="evidence" value="ECO:0007669"/>
    <property type="project" value="TreeGrafter"/>
</dbReference>
<evidence type="ECO:0000256" key="12">
    <source>
        <dbReference type="ARBA" id="ARBA00061423"/>
    </source>
</evidence>
<dbReference type="GO" id="GO:0005829">
    <property type="term" value="C:cytosol"/>
    <property type="evidence" value="ECO:0007669"/>
    <property type="project" value="TreeGrafter"/>
</dbReference>
<evidence type="ECO:0000256" key="14">
    <source>
        <dbReference type="ARBA" id="ARBA00075285"/>
    </source>
</evidence>
<dbReference type="Pfam" id="PF01546">
    <property type="entry name" value="Peptidase_M20"/>
    <property type="match status" value="1"/>
</dbReference>
<organism evidence="19 20">
    <name type="scientific">Chlorobaculum limnaeum</name>
    <dbReference type="NCBI Taxonomy" id="274537"/>
    <lineage>
        <taxon>Bacteria</taxon>
        <taxon>Pseudomonadati</taxon>
        <taxon>Chlorobiota</taxon>
        <taxon>Chlorobiia</taxon>
        <taxon>Chlorobiales</taxon>
        <taxon>Chlorobiaceae</taxon>
        <taxon>Chlorobaculum</taxon>
    </lineage>
</organism>
<evidence type="ECO:0000256" key="11">
    <source>
        <dbReference type="ARBA" id="ARBA00044252"/>
    </source>
</evidence>
<comment type="catalytic activity">
    <reaction evidence="9">
        <text>Hydrolysis of dipeptides, preferentially hydrophobic dipeptides including prolyl amino acids.</text>
        <dbReference type="EC" id="3.4.13.18"/>
    </reaction>
</comment>
<dbReference type="EC" id="3.4.13.18" evidence="10"/>
<dbReference type="SUPFAM" id="SSF53187">
    <property type="entry name" value="Zn-dependent exopeptidases"/>
    <property type="match status" value="1"/>
</dbReference>
<evidence type="ECO:0000313" key="19">
    <source>
        <dbReference type="EMBL" id="AOS83706.1"/>
    </source>
</evidence>
<evidence type="ECO:0000256" key="7">
    <source>
        <dbReference type="ARBA" id="ARBA00023049"/>
    </source>
</evidence>
<gene>
    <name evidence="19" type="ORF">BIU88_05815</name>
</gene>
<comment type="similarity">
    <text evidence="12">Belongs to the peptidase M20C family.</text>
</comment>
<evidence type="ECO:0000256" key="8">
    <source>
        <dbReference type="ARBA" id="ARBA00023285"/>
    </source>
</evidence>
<dbReference type="GO" id="GO:0046872">
    <property type="term" value="F:metal ion binding"/>
    <property type="evidence" value="ECO:0007669"/>
    <property type="project" value="UniProtKB-KW"/>
</dbReference>
<evidence type="ECO:0000256" key="5">
    <source>
        <dbReference type="ARBA" id="ARBA00022801"/>
    </source>
</evidence>
<evidence type="ECO:0000256" key="3">
    <source>
        <dbReference type="ARBA" id="ARBA00022670"/>
    </source>
</evidence>
<reference evidence="19" key="1">
    <citation type="submission" date="2016-09" db="EMBL/GenBank/DDBJ databases">
        <title>Genome sequence of Chlorobaculum limnaeum.</title>
        <authorList>
            <person name="Liu Z."/>
            <person name="Tank M."/>
            <person name="Bryant D.A."/>
        </authorList>
    </citation>
    <scope>NUCLEOTIDE SEQUENCE [LARGE SCALE GENOMIC DNA]</scope>
    <source>
        <strain evidence="19">DSM 1677</strain>
    </source>
</reference>
<dbReference type="STRING" id="274537.BIU88_05815"/>
<dbReference type="PANTHER" id="PTHR43501">
    <property type="entry name" value="CYTOSOL NON-SPECIFIC DIPEPTIDASE"/>
    <property type="match status" value="1"/>
</dbReference>
<evidence type="ECO:0000256" key="16">
    <source>
        <dbReference type="ARBA" id="ARBA00077688"/>
    </source>
</evidence>
<sequence length="486" mass="51515">MSAEILSLEPKILWNHFYRLTQIPRPSEHEAGVRASVVDFAKRCGLEWLVDEAGNVIVRKPATAGMERRRVVVLQAHLDMVPQKNAGTEHDFATDPIDAVIDGEWVRARGTTLGADNGIGVAAALGVLESAALRHGPLEALFTANEEAGMTGALGLKPGVLDGDILLNLDSEDEGELFIGCAGGLDGTMRFDYSGDPVPPSYTGVEIRVSGLRGGHSGMDINLGRGNANTVMNRLLRMGRERHGLLLAVIDGGSLRNAIPRESVSLVAVPSAGKAAFLDELQALAARIGGELAGADPELCVEAVEVALPVAVIEDAVAQRLFEAVAACPNGVHLMSAEMAGLVETSNNLARVHSDGSSVSVECLLRSASEEGMGELADLVAGVAERAGTTAVFEHGYPGWRPNPASPILKCMIEVYRARFGKTPEIRAVHAGLECGIIGATCPQLDMISFGPTIRHPHSPDEKVEIASVLKFWEFLTATLEAVPER</sequence>
<evidence type="ECO:0000256" key="4">
    <source>
        <dbReference type="ARBA" id="ARBA00022723"/>
    </source>
</evidence>
<dbReference type="InterPro" id="IPR002933">
    <property type="entry name" value="Peptidase_M20"/>
</dbReference>
<dbReference type="PANTHER" id="PTHR43501:SF1">
    <property type="entry name" value="CYTOSOL NON-SPECIFIC DIPEPTIDASE"/>
    <property type="match status" value="1"/>
</dbReference>
<protein>
    <recommendedName>
        <fullName evidence="13">Cytosol non-specific dipeptidase</fullName>
        <ecNumber evidence="10">3.4.13.18</ecNumber>
    </recommendedName>
    <alternativeName>
        <fullName evidence="16">Aminoacyl-histidine dipeptidase</fullName>
    </alternativeName>
    <alternativeName>
        <fullName evidence="15">Beta-alanyl-histidine dipeptidase</fullName>
    </alternativeName>
    <alternativeName>
        <fullName evidence="14">Carnosinase</fullName>
    </alternativeName>
    <alternativeName>
        <fullName evidence="11">Peptidase D</fullName>
    </alternativeName>
    <alternativeName>
        <fullName evidence="17">Xaa-His dipeptidase</fullName>
    </alternativeName>
</protein>
<evidence type="ECO:0000256" key="9">
    <source>
        <dbReference type="ARBA" id="ARBA00036421"/>
    </source>
</evidence>
<dbReference type="NCBIfam" id="TIGR01893">
    <property type="entry name" value="aa-his-dipept"/>
    <property type="match status" value="1"/>
</dbReference>
<dbReference type="FunFam" id="3.40.630.10:FF:000015">
    <property type="entry name" value="Aminoacyl-histidine dipeptidase PepD"/>
    <property type="match status" value="1"/>
</dbReference>
<dbReference type="RefSeq" id="WP_069809526.1">
    <property type="nucleotide sequence ID" value="NZ_CP017305.1"/>
</dbReference>
<dbReference type="InterPro" id="IPR011650">
    <property type="entry name" value="Peptidase_M20_dimer"/>
</dbReference>
<keyword evidence="7" id="KW-0482">Metalloprotease</keyword>
<evidence type="ECO:0000256" key="13">
    <source>
        <dbReference type="ARBA" id="ARBA00071271"/>
    </source>
</evidence>
<accession>A0A1D8CXP5</accession>
<evidence type="ECO:0000256" key="15">
    <source>
        <dbReference type="ARBA" id="ARBA00076004"/>
    </source>
</evidence>
<dbReference type="GO" id="GO:0006508">
    <property type="term" value="P:proteolysis"/>
    <property type="evidence" value="ECO:0007669"/>
    <property type="project" value="UniProtKB-KW"/>
</dbReference>
<name>A0A1D8CXP5_CHLLM</name>
<evidence type="ECO:0000256" key="17">
    <source>
        <dbReference type="ARBA" id="ARBA00078074"/>
    </source>
</evidence>
<proteinExistence type="inferred from homology"/>
<dbReference type="OrthoDB" id="9773892at2"/>
<keyword evidence="3" id="KW-0645">Protease</keyword>
<keyword evidence="5" id="KW-0378">Hydrolase</keyword>
<dbReference type="PIRSF" id="PIRSF016599">
    <property type="entry name" value="Xaa-His_dipept"/>
    <property type="match status" value="1"/>
</dbReference>
<evidence type="ECO:0000259" key="18">
    <source>
        <dbReference type="Pfam" id="PF07687"/>
    </source>
</evidence>
<evidence type="ECO:0000256" key="10">
    <source>
        <dbReference type="ARBA" id="ARBA00038976"/>
    </source>
</evidence>
<dbReference type="CDD" id="cd03890">
    <property type="entry name" value="M20_pepD"/>
    <property type="match status" value="1"/>
</dbReference>
<dbReference type="Pfam" id="PF07687">
    <property type="entry name" value="M20_dimer"/>
    <property type="match status" value="1"/>
</dbReference>
<keyword evidence="8" id="KW-0170">Cobalt</keyword>
<keyword evidence="6" id="KW-0862">Zinc</keyword>
<evidence type="ECO:0000256" key="6">
    <source>
        <dbReference type="ARBA" id="ARBA00022833"/>
    </source>
</evidence>
<dbReference type="Proteomes" id="UP000095185">
    <property type="component" value="Chromosome"/>
</dbReference>
<keyword evidence="4" id="KW-0479">Metal-binding</keyword>
<evidence type="ECO:0000256" key="1">
    <source>
        <dbReference type="ARBA" id="ARBA00001941"/>
    </source>
</evidence>